<sequence length="74" mass="8594">MADESEIVIVNSLRAIISFVTGGLNSDQLNNLRLQVYLGHFSNGISAQNMLHWIQMPHSRKQEMYNYRNEKENQ</sequence>
<dbReference type="AlphaFoldDB" id="A0A0N5CCN9"/>
<organism evidence="1 2">
    <name type="scientific">Strongyloides papillosus</name>
    <name type="common">Intestinal threadworm</name>
    <dbReference type="NCBI Taxonomy" id="174720"/>
    <lineage>
        <taxon>Eukaryota</taxon>
        <taxon>Metazoa</taxon>
        <taxon>Ecdysozoa</taxon>
        <taxon>Nematoda</taxon>
        <taxon>Chromadorea</taxon>
        <taxon>Rhabditida</taxon>
        <taxon>Tylenchina</taxon>
        <taxon>Panagrolaimomorpha</taxon>
        <taxon>Strongyloidoidea</taxon>
        <taxon>Strongyloididae</taxon>
        <taxon>Strongyloides</taxon>
    </lineage>
</organism>
<dbReference type="STRING" id="174720.A0A0N5CCN9"/>
<accession>A0A0N5CCN9</accession>
<keyword evidence="1" id="KW-1185">Reference proteome</keyword>
<evidence type="ECO:0000313" key="2">
    <source>
        <dbReference type="WBParaSite" id="SPAL_0001563984.1"/>
    </source>
</evidence>
<evidence type="ECO:0000313" key="1">
    <source>
        <dbReference type="Proteomes" id="UP000046392"/>
    </source>
</evidence>
<dbReference type="Proteomes" id="UP000046392">
    <property type="component" value="Unplaced"/>
</dbReference>
<name>A0A0N5CCN9_STREA</name>
<dbReference type="Gene3D" id="3.40.50.1820">
    <property type="entry name" value="alpha/beta hydrolase"/>
    <property type="match status" value="1"/>
</dbReference>
<protein>
    <submittedName>
        <fullName evidence="2">Neurobeachin</fullName>
    </submittedName>
</protein>
<dbReference type="WBParaSite" id="SPAL_0001563984.1">
    <property type="protein sequence ID" value="SPAL_0001563984.1"/>
    <property type="gene ID" value="SPAL_0001563984"/>
</dbReference>
<reference evidence="2" key="1">
    <citation type="submission" date="2017-02" db="UniProtKB">
        <authorList>
            <consortium name="WormBaseParasite"/>
        </authorList>
    </citation>
    <scope>IDENTIFICATION</scope>
</reference>
<dbReference type="InterPro" id="IPR029058">
    <property type="entry name" value="AB_hydrolase_fold"/>
</dbReference>
<proteinExistence type="predicted"/>